<keyword evidence="4" id="KW-0408">Iron</keyword>
<dbReference type="CDD" id="cd02068">
    <property type="entry name" value="radical_SAM_B12_BD"/>
    <property type="match status" value="1"/>
</dbReference>
<evidence type="ECO:0000313" key="7">
    <source>
        <dbReference type="EMBL" id="GAH49788.1"/>
    </source>
</evidence>
<feature type="non-terminal residue" evidence="7">
    <location>
        <position position="216"/>
    </location>
</feature>
<feature type="domain" description="B12-binding" evidence="6">
    <location>
        <begin position="1"/>
        <end position="135"/>
    </location>
</feature>
<dbReference type="InterPro" id="IPR036724">
    <property type="entry name" value="Cobalamin-bd_sf"/>
</dbReference>
<dbReference type="SFLD" id="SFLDS00029">
    <property type="entry name" value="Radical_SAM"/>
    <property type="match status" value="1"/>
</dbReference>
<keyword evidence="3" id="KW-0479">Metal-binding</keyword>
<dbReference type="InterPro" id="IPR007197">
    <property type="entry name" value="rSAM"/>
</dbReference>
<keyword evidence="2" id="KW-0949">S-adenosyl-L-methionine</keyword>
<sequence>MKIILINPPWKNTNTVPPLGLAYLGAMLKKEGFEITVIDANAINAKYTHRDIFEEVKRYNPDLIGITIYTTFAKNTYFLMKTLSSLNKVIVVGGPHPSAVSRESFRYSADIVVKGEGEKTIVELAKILKNGESLCNVRGILFKDKKGDIVENLPQEPIADLDNLPRPARDLFDPKLYTKRAGSSLYGAILTSRACPGRCTFCSKAVFGNNHRFRSA</sequence>
<name>X1HWV6_9ZZZZ</name>
<evidence type="ECO:0000256" key="4">
    <source>
        <dbReference type="ARBA" id="ARBA00023004"/>
    </source>
</evidence>
<gene>
    <name evidence="7" type="ORF">S03H2_35652</name>
</gene>
<dbReference type="PROSITE" id="PS51332">
    <property type="entry name" value="B12_BINDING"/>
    <property type="match status" value="1"/>
</dbReference>
<dbReference type="SUPFAM" id="SSF52242">
    <property type="entry name" value="Cobalamin (vitamin B12)-binding domain"/>
    <property type="match status" value="1"/>
</dbReference>
<dbReference type="SFLD" id="SFLDG01082">
    <property type="entry name" value="B12-binding_domain_containing"/>
    <property type="match status" value="1"/>
</dbReference>
<evidence type="ECO:0000256" key="3">
    <source>
        <dbReference type="ARBA" id="ARBA00022723"/>
    </source>
</evidence>
<evidence type="ECO:0000256" key="1">
    <source>
        <dbReference type="ARBA" id="ARBA00001966"/>
    </source>
</evidence>
<dbReference type="InterPro" id="IPR051198">
    <property type="entry name" value="BchE-like"/>
</dbReference>
<reference evidence="7" key="1">
    <citation type="journal article" date="2014" name="Front. Microbiol.">
        <title>High frequency of phylogenetically diverse reductive dehalogenase-homologous genes in deep subseafloor sedimentary metagenomes.</title>
        <authorList>
            <person name="Kawai M."/>
            <person name="Futagami T."/>
            <person name="Toyoda A."/>
            <person name="Takaki Y."/>
            <person name="Nishi S."/>
            <person name="Hori S."/>
            <person name="Arai W."/>
            <person name="Tsubouchi T."/>
            <person name="Morono Y."/>
            <person name="Uchiyama I."/>
            <person name="Ito T."/>
            <person name="Fujiyama A."/>
            <person name="Inagaki F."/>
            <person name="Takami H."/>
        </authorList>
    </citation>
    <scope>NUCLEOTIDE SEQUENCE</scope>
    <source>
        <strain evidence="7">Expedition CK06-06</strain>
    </source>
</reference>
<protein>
    <recommendedName>
        <fullName evidence="6">B12-binding domain-containing protein</fullName>
    </recommendedName>
</protein>
<dbReference type="EMBL" id="BARU01021829">
    <property type="protein sequence ID" value="GAH49788.1"/>
    <property type="molecule type" value="Genomic_DNA"/>
</dbReference>
<dbReference type="GO" id="GO:0051536">
    <property type="term" value="F:iron-sulfur cluster binding"/>
    <property type="evidence" value="ECO:0007669"/>
    <property type="project" value="UniProtKB-KW"/>
</dbReference>
<dbReference type="GO" id="GO:0031419">
    <property type="term" value="F:cobalamin binding"/>
    <property type="evidence" value="ECO:0007669"/>
    <property type="project" value="InterPro"/>
</dbReference>
<comment type="cofactor">
    <cofactor evidence="1">
        <name>[4Fe-4S] cluster</name>
        <dbReference type="ChEBI" id="CHEBI:49883"/>
    </cofactor>
</comment>
<dbReference type="GO" id="GO:0046872">
    <property type="term" value="F:metal ion binding"/>
    <property type="evidence" value="ECO:0007669"/>
    <property type="project" value="UniProtKB-KW"/>
</dbReference>
<dbReference type="Pfam" id="PF02310">
    <property type="entry name" value="B12-binding"/>
    <property type="match status" value="1"/>
</dbReference>
<evidence type="ECO:0000259" key="6">
    <source>
        <dbReference type="PROSITE" id="PS51332"/>
    </source>
</evidence>
<dbReference type="PANTHER" id="PTHR43409:SF7">
    <property type="entry name" value="BLL1977 PROTEIN"/>
    <property type="match status" value="1"/>
</dbReference>
<organism evidence="7">
    <name type="scientific">marine sediment metagenome</name>
    <dbReference type="NCBI Taxonomy" id="412755"/>
    <lineage>
        <taxon>unclassified sequences</taxon>
        <taxon>metagenomes</taxon>
        <taxon>ecological metagenomes</taxon>
    </lineage>
</organism>
<accession>X1HWV6</accession>
<comment type="caution">
    <text evidence="7">The sequence shown here is derived from an EMBL/GenBank/DDBJ whole genome shotgun (WGS) entry which is preliminary data.</text>
</comment>
<dbReference type="PANTHER" id="PTHR43409">
    <property type="entry name" value="ANAEROBIC MAGNESIUM-PROTOPORPHYRIN IX MONOMETHYL ESTER CYCLASE-RELATED"/>
    <property type="match status" value="1"/>
</dbReference>
<evidence type="ECO:0000256" key="5">
    <source>
        <dbReference type="ARBA" id="ARBA00023014"/>
    </source>
</evidence>
<evidence type="ECO:0000256" key="2">
    <source>
        <dbReference type="ARBA" id="ARBA00022691"/>
    </source>
</evidence>
<dbReference type="GO" id="GO:0003824">
    <property type="term" value="F:catalytic activity"/>
    <property type="evidence" value="ECO:0007669"/>
    <property type="project" value="InterPro"/>
</dbReference>
<dbReference type="InterPro" id="IPR006158">
    <property type="entry name" value="Cobalamin-bd"/>
</dbReference>
<keyword evidence="5" id="KW-0411">Iron-sulfur</keyword>
<proteinExistence type="predicted"/>
<dbReference type="Gene3D" id="3.40.50.280">
    <property type="entry name" value="Cobalamin-binding domain"/>
    <property type="match status" value="1"/>
</dbReference>
<dbReference type="AlphaFoldDB" id="X1HWV6"/>